<name>A0A0M6WD98_9FIRM</name>
<dbReference type="RefSeq" id="WP_021923750.1">
    <property type="nucleotide sequence ID" value="NZ_CAKZTK010000016.1"/>
</dbReference>
<keyword evidence="1" id="KW-1133">Transmembrane helix</keyword>
<feature type="transmembrane region" description="Helical" evidence="1">
    <location>
        <begin position="262"/>
        <end position="283"/>
    </location>
</feature>
<feature type="transmembrane region" description="Helical" evidence="1">
    <location>
        <begin position="201"/>
        <end position="223"/>
    </location>
</feature>
<keyword evidence="1" id="KW-0472">Membrane</keyword>
<keyword evidence="4" id="KW-1185">Reference proteome</keyword>
<gene>
    <name evidence="3" type="ORF">DW813_14840</name>
    <name evidence="2" type="ORF">RIL183_13611</name>
</gene>
<evidence type="ECO:0000313" key="4">
    <source>
        <dbReference type="Proteomes" id="UP000049828"/>
    </source>
</evidence>
<dbReference type="Proteomes" id="UP000049828">
    <property type="component" value="Unassembled WGS sequence"/>
</dbReference>
<accession>A0A0M6WD98</accession>
<sequence>MFIIQFIRGFCMALADSVPGVSGGTIAFLLGFYDKFIDSIDDLLTGTKEERKDAFVFLIKLGIGWISGFVIAVLILTSVFESHIYYISSLFIGFIIFAIPIVIKEEKKCLGTNKKAIPFVLLGIAVVCAITYFNPVSGGNDGVNLDHLTPGLAVFVFFAGVIAISAMVLPGISGSTLLLIFGLYLPIITAIKDMLHLDFSSFWTVFLFGCGVLVGIFSVVKLIRRALEKYRAQTIYLIIGLMLGSIFAVVMGPTTLDTPQPAMGIHDFSILFFLIGGAVILGLQKMKDIKQ</sequence>
<dbReference type="AlphaFoldDB" id="A0A0M6WD98"/>
<dbReference type="InterPro" id="IPR007163">
    <property type="entry name" value="VCA0040-like"/>
</dbReference>
<keyword evidence="1" id="KW-0812">Transmembrane</keyword>
<dbReference type="OrthoDB" id="9793746at2"/>
<feature type="transmembrane region" description="Helical" evidence="1">
    <location>
        <begin position="176"/>
        <end position="195"/>
    </location>
</feature>
<dbReference type="PANTHER" id="PTHR37308:SF1">
    <property type="entry name" value="POLYPRENYL-PHOSPHATE TRANSPORTER"/>
    <property type="match status" value="1"/>
</dbReference>
<dbReference type="EMBL" id="QSIQ01000033">
    <property type="protein sequence ID" value="RHC99560.1"/>
    <property type="molecule type" value="Genomic_DNA"/>
</dbReference>
<reference evidence="3 5" key="3">
    <citation type="submission" date="2018-08" db="EMBL/GenBank/DDBJ databases">
        <title>A genome reference for cultivated species of the human gut microbiota.</title>
        <authorList>
            <person name="Zou Y."/>
            <person name="Xue W."/>
            <person name="Luo G."/>
        </authorList>
    </citation>
    <scope>NUCLEOTIDE SEQUENCE [LARGE SCALE GENOMIC DNA]</scope>
    <source>
        <strain evidence="3 5">AM32-8LB</strain>
    </source>
</reference>
<evidence type="ECO:0000313" key="3">
    <source>
        <dbReference type="EMBL" id="RHC99560.1"/>
    </source>
</evidence>
<protein>
    <submittedName>
        <fullName evidence="3">DUF368 domain-containing protein</fullName>
    </submittedName>
</protein>
<feature type="transmembrane region" description="Helical" evidence="1">
    <location>
        <begin position="148"/>
        <end position="169"/>
    </location>
</feature>
<dbReference type="PANTHER" id="PTHR37308">
    <property type="entry name" value="INTEGRAL MEMBRANE PROTEIN"/>
    <property type="match status" value="1"/>
</dbReference>
<evidence type="ECO:0000313" key="5">
    <source>
        <dbReference type="Proteomes" id="UP000266391"/>
    </source>
</evidence>
<reference evidence="2" key="2">
    <citation type="submission" date="2015-05" db="EMBL/GenBank/DDBJ databases">
        <authorList>
            <person name="Wang D.B."/>
            <person name="Wang M."/>
        </authorList>
    </citation>
    <scope>NUCLEOTIDE SEQUENCE [LARGE SCALE GENOMIC DNA]</scope>
    <source>
        <strain evidence="2">L1-83</strain>
    </source>
</reference>
<evidence type="ECO:0000313" key="2">
    <source>
        <dbReference type="EMBL" id="CRL33924.1"/>
    </source>
</evidence>
<proteinExistence type="predicted"/>
<dbReference type="EMBL" id="CVRS01000026">
    <property type="protein sequence ID" value="CRL33924.1"/>
    <property type="molecule type" value="Genomic_DNA"/>
</dbReference>
<feature type="transmembrane region" description="Helical" evidence="1">
    <location>
        <begin position="115"/>
        <end position="133"/>
    </location>
</feature>
<organism evidence="2 4">
    <name type="scientific">Roseburia inulinivorans</name>
    <dbReference type="NCBI Taxonomy" id="360807"/>
    <lineage>
        <taxon>Bacteria</taxon>
        <taxon>Bacillati</taxon>
        <taxon>Bacillota</taxon>
        <taxon>Clostridia</taxon>
        <taxon>Lachnospirales</taxon>
        <taxon>Lachnospiraceae</taxon>
        <taxon>Roseburia</taxon>
    </lineage>
</organism>
<reference evidence="4" key="1">
    <citation type="submission" date="2015-05" db="EMBL/GenBank/DDBJ databases">
        <authorList>
            <consortium name="Pathogen Informatics"/>
        </authorList>
    </citation>
    <scope>NUCLEOTIDE SEQUENCE [LARGE SCALE GENOMIC DNA]</scope>
    <source>
        <strain evidence="4">L1-83</strain>
    </source>
</reference>
<dbReference type="Pfam" id="PF04018">
    <property type="entry name" value="VCA0040-like"/>
    <property type="match status" value="1"/>
</dbReference>
<evidence type="ECO:0000256" key="1">
    <source>
        <dbReference type="SAM" id="Phobius"/>
    </source>
</evidence>
<dbReference type="STRING" id="360807.ERS852392_02302"/>
<feature type="transmembrane region" description="Helical" evidence="1">
    <location>
        <begin position="235"/>
        <end position="256"/>
    </location>
</feature>
<feature type="transmembrane region" description="Helical" evidence="1">
    <location>
        <begin position="83"/>
        <end position="103"/>
    </location>
</feature>
<dbReference type="Proteomes" id="UP000266391">
    <property type="component" value="Unassembled WGS sequence"/>
</dbReference>
<feature type="transmembrane region" description="Helical" evidence="1">
    <location>
        <begin position="54"/>
        <end position="77"/>
    </location>
</feature>